<accession>A0A847RS19</accession>
<gene>
    <name evidence="2" type="ORF">HF682_02400</name>
</gene>
<evidence type="ECO:0000313" key="2">
    <source>
        <dbReference type="EMBL" id="NLR74010.1"/>
    </source>
</evidence>
<evidence type="ECO:0000313" key="3">
    <source>
        <dbReference type="Proteomes" id="UP000587991"/>
    </source>
</evidence>
<reference evidence="2 3" key="1">
    <citation type="submission" date="2020-04" db="EMBL/GenBank/DDBJ databases">
        <title>Draft genome of Leeia sp. IMCC25680.</title>
        <authorList>
            <person name="Song J."/>
            <person name="Cho J.-C."/>
        </authorList>
    </citation>
    <scope>NUCLEOTIDE SEQUENCE [LARGE SCALE GENOMIC DNA]</scope>
    <source>
        <strain evidence="2 3">IMCC25680</strain>
    </source>
</reference>
<dbReference type="RefSeq" id="WP_168875656.1">
    <property type="nucleotide sequence ID" value="NZ_JABAIM010000001.1"/>
</dbReference>
<dbReference type="AlphaFoldDB" id="A0A847RS19"/>
<proteinExistence type="predicted"/>
<comment type="caution">
    <text evidence="2">The sequence shown here is derived from an EMBL/GenBank/DDBJ whole genome shotgun (WGS) entry which is preliminary data.</text>
</comment>
<evidence type="ECO:0000256" key="1">
    <source>
        <dbReference type="SAM" id="SignalP"/>
    </source>
</evidence>
<organism evidence="2 3">
    <name type="scientific">Leeia aquatica</name>
    <dbReference type="NCBI Taxonomy" id="2725557"/>
    <lineage>
        <taxon>Bacteria</taxon>
        <taxon>Pseudomonadati</taxon>
        <taxon>Pseudomonadota</taxon>
        <taxon>Betaproteobacteria</taxon>
        <taxon>Neisseriales</taxon>
        <taxon>Leeiaceae</taxon>
        <taxon>Leeia</taxon>
    </lineage>
</organism>
<sequence length="146" mass="15983">MRLRTARGKQWLVVILALAGLSAQAQPSCSGELYRQAESALPAANASWPALHRHWRQYAACDDGALAEGYSEAVVRLLLDRPQWPALNRITTQDARSRHWLLGHVDESVSTADLQQLQAQTATCSSALCHAVQQALARTQARSTTP</sequence>
<dbReference type="Proteomes" id="UP000587991">
    <property type="component" value="Unassembled WGS sequence"/>
</dbReference>
<protein>
    <submittedName>
        <fullName evidence="2">Uncharacterized protein</fullName>
    </submittedName>
</protein>
<keyword evidence="3" id="KW-1185">Reference proteome</keyword>
<feature type="signal peptide" evidence="1">
    <location>
        <begin position="1"/>
        <end position="25"/>
    </location>
</feature>
<dbReference type="EMBL" id="JABAIM010000001">
    <property type="protein sequence ID" value="NLR74010.1"/>
    <property type="molecule type" value="Genomic_DNA"/>
</dbReference>
<name>A0A847RS19_9NEIS</name>
<keyword evidence="1" id="KW-0732">Signal</keyword>
<feature type="chain" id="PRO_5032437233" evidence="1">
    <location>
        <begin position="26"/>
        <end position="146"/>
    </location>
</feature>